<accession>A0ABP1FYE4</accession>
<evidence type="ECO:0000259" key="9">
    <source>
        <dbReference type="Pfam" id="PF16363"/>
    </source>
</evidence>
<dbReference type="PANTHER" id="PTHR43725:SF47">
    <property type="entry name" value="UDP-GLUCOSE 4-EPIMERASE"/>
    <property type="match status" value="1"/>
</dbReference>
<keyword evidence="7 8" id="KW-0413">Isomerase</keyword>
<evidence type="ECO:0000256" key="8">
    <source>
        <dbReference type="RuleBase" id="RU366046"/>
    </source>
</evidence>
<evidence type="ECO:0000256" key="6">
    <source>
        <dbReference type="ARBA" id="ARBA00023027"/>
    </source>
</evidence>
<feature type="domain" description="NAD(P)-binding" evidence="9">
    <location>
        <begin position="13"/>
        <end position="337"/>
    </location>
</feature>
<evidence type="ECO:0000313" key="10">
    <source>
        <dbReference type="EMBL" id="CAL5224501.1"/>
    </source>
</evidence>
<dbReference type="InterPro" id="IPR036291">
    <property type="entry name" value="NAD(P)-bd_dom_sf"/>
</dbReference>
<keyword evidence="8" id="KW-0119">Carbohydrate metabolism</keyword>
<dbReference type="NCBIfam" id="NF007956">
    <property type="entry name" value="PRK10675.1"/>
    <property type="match status" value="1"/>
</dbReference>
<evidence type="ECO:0000256" key="7">
    <source>
        <dbReference type="ARBA" id="ARBA00023235"/>
    </source>
</evidence>
<evidence type="ECO:0000256" key="1">
    <source>
        <dbReference type="ARBA" id="ARBA00000083"/>
    </source>
</evidence>
<keyword evidence="6 8" id="KW-0520">NAD</keyword>
<evidence type="ECO:0000256" key="5">
    <source>
        <dbReference type="ARBA" id="ARBA00013189"/>
    </source>
</evidence>
<protein>
    <recommendedName>
        <fullName evidence="5 8">UDP-glucose 4-epimerase</fullName>
        <ecNumber evidence="8">5.1.3.-</ecNumber>
    </recommendedName>
</protein>
<evidence type="ECO:0000256" key="2">
    <source>
        <dbReference type="ARBA" id="ARBA00001911"/>
    </source>
</evidence>
<dbReference type="Gene3D" id="3.90.25.10">
    <property type="entry name" value="UDP-galactose 4-epimerase, domain 1"/>
    <property type="match status" value="1"/>
</dbReference>
<dbReference type="EC" id="5.1.3.-" evidence="8"/>
<gene>
    <name evidence="10" type="primary">g7197</name>
    <name evidence="10" type="ORF">VP750_LOCUS6160</name>
</gene>
<dbReference type="Gene3D" id="3.40.50.720">
    <property type="entry name" value="NAD(P)-binding Rossmann-like Domain"/>
    <property type="match status" value="1"/>
</dbReference>
<name>A0ABP1FYE4_9CHLO</name>
<dbReference type="CDD" id="cd05247">
    <property type="entry name" value="UDP_G4E_1_SDR_e"/>
    <property type="match status" value="1"/>
</dbReference>
<proteinExistence type="inferred from homology"/>
<comment type="pathway">
    <text evidence="3 8">Carbohydrate metabolism; galactose metabolism.</text>
</comment>
<keyword evidence="11" id="KW-1185">Reference proteome</keyword>
<dbReference type="EMBL" id="CAXHTA020000011">
    <property type="protein sequence ID" value="CAL5224501.1"/>
    <property type="molecule type" value="Genomic_DNA"/>
</dbReference>
<reference evidence="10 11" key="1">
    <citation type="submission" date="2024-06" db="EMBL/GenBank/DDBJ databases">
        <authorList>
            <person name="Kraege A."/>
            <person name="Thomma B."/>
        </authorList>
    </citation>
    <scope>NUCLEOTIDE SEQUENCE [LARGE SCALE GENOMIC DNA]</scope>
</reference>
<dbReference type="PANTHER" id="PTHR43725">
    <property type="entry name" value="UDP-GLUCOSE 4-EPIMERASE"/>
    <property type="match status" value="1"/>
</dbReference>
<dbReference type="Proteomes" id="UP001497392">
    <property type="component" value="Unassembled WGS sequence"/>
</dbReference>
<evidence type="ECO:0000256" key="3">
    <source>
        <dbReference type="ARBA" id="ARBA00004947"/>
    </source>
</evidence>
<dbReference type="NCBIfam" id="TIGR01179">
    <property type="entry name" value="galE"/>
    <property type="match status" value="1"/>
</dbReference>
<dbReference type="InterPro" id="IPR016040">
    <property type="entry name" value="NAD(P)-bd_dom"/>
</dbReference>
<evidence type="ECO:0000313" key="11">
    <source>
        <dbReference type="Proteomes" id="UP001497392"/>
    </source>
</evidence>
<comment type="cofactor">
    <cofactor evidence="2 8">
        <name>NAD(+)</name>
        <dbReference type="ChEBI" id="CHEBI:57540"/>
    </cofactor>
</comment>
<evidence type="ECO:0000256" key="4">
    <source>
        <dbReference type="ARBA" id="ARBA00007637"/>
    </source>
</evidence>
<comment type="catalytic activity">
    <reaction evidence="1">
        <text>UDP-alpha-D-glucose = UDP-alpha-D-galactose</text>
        <dbReference type="Rhea" id="RHEA:22168"/>
        <dbReference type="ChEBI" id="CHEBI:58885"/>
        <dbReference type="ChEBI" id="CHEBI:66914"/>
        <dbReference type="EC" id="5.1.3.2"/>
    </reaction>
</comment>
<dbReference type="SUPFAM" id="SSF51735">
    <property type="entry name" value="NAD(P)-binding Rossmann-fold domains"/>
    <property type="match status" value="1"/>
</dbReference>
<dbReference type="Pfam" id="PF16363">
    <property type="entry name" value="GDP_Man_Dehyd"/>
    <property type="match status" value="1"/>
</dbReference>
<organism evidence="10 11">
    <name type="scientific">Coccomyxa viridis</name>
    <dbReference type="NCBI Taxonomy" id="1274662"/>
    <lineage>
        <taxon>Eukaryota</taxon>
        <taxon>Viridiplantae</taxon>
        <taxon>Chlorophyta</taxon>
        <taxon>core chlorophytes</taxon>
        <taxon>Trebouxiophyceae</taxon>
        <taxon>Trebouxiophyceae incertae sedis</taxon>
        <taxon>Coccomyxaceae</taxon>
        <taxon>Coccomyxa</taxon>
    </lineage>
</organism>
<comment type="similarity">
    <text evidence="4 8">Belongs to the NAD(P)-dependent epimerase/dehydratase family.</text>
</comment>
<dbReference type="InterPro" id="IPR005886">
    <property type="entry name" value="UDP_G4E"/>
</dbReference>
<comment type="caution">
    <text evidence="10">The sequence shown here is derived from an EMBL/GenBank/DDBJ whole genome shotgun (WGS) entry which is preliminary data.</text>
</comment>
<sequence length="351" mass="39101">MDIVGAVTGRQIFVTGGVGFIGSHTVLCLLEHGYYVTIIDNLDNAFEEAYRRMQELAGDKASRMKFIKADLRCKSDIDKIFEETKFDAVIHFAGRKAVGESVQQPWLYYDHNVLGAINLVEVMRKHNVKNMVFSSSCTVYGNPSKVPIDESHPLAAVSPYGRTKLIIEEIFRDYSAADSQWRTILLRYFNPVGAHPSGKIGEHPVGIPNNLMPYIQQVALGQRPELSVFGSDYPTRDGTCVRDYIHVMDLAEGHVAALDKLFRTANLGCVPINLGTGTGSTVIEMIKAFEAASGKEVKYKLVPRRGGDSVAVWAATETAEKELGWKTKLNVDDMCRDQWKWASQYPKGYEV</sequence>